<organism evidence="2 3">
    <name type="scientific">Azorhizobium oxalatiphilum</name>
    <dbReference type="NCBI Taxonomy" id="980631"/>
    <lineage>
        <taxon>Bacteria</taxon>
        <taxon>Pseudomonadati</taxon>
        <taxon>Pseudomonadota</taxon>
        <taxon>Alphaproteobacteria</taxon>
        <taxon>Hyphomicrobiales</taxon>
        <taxon>Xanthobacteraceae</taxon>
        <taxon>Azorhizobium</taxon>
    </lineage>
</organism>
<evidence type="ECO:0000256" key="1">
    <source>
        <dbReference type="SAM" id="MobiDB-lite"/>
    </source>
</evidence>
<name>A0A917BNE0_9HYPH</name>
<dbReference type="AlphaFoldDB" id="A0A917BNE0"/>
<dbReference type="Proteomes" id="UP000606044">
    <property type="component" value="Unassembled WGS sequence"/>
</dbReference>
<comment type="caution">
    <text evidence="2">The sequence shown here is derived from an EMBL/GenBank/DDBJ whole genome shotgun (WGS) entry which is preliminary data.</text>
</comment>
<protein>
    <submittedName>
        <fullName evidence="2">Uncharacterized protein</fullName>
    </submittedName>
</protein>
<feature type="region of interest" description="Disordered" evidence="1">
    <location>
        <begin position="35"/>
        <end position="93"/>
    </location>
</feature>
<reference evidence="2" key="2">
    <citation type="submission" date="2020-09" db="EMBL/GenBank/DDBJ databases">
        <authorList>
            <person name="Sun Q."/>
            <person name="Sedlacek I."/>
        </authorList>
    </citation>
    <scope>NUCLEOTIDE SEQUENCE</scope>
    <source>
        <strain evidence="2">CCM 7897</strain>
    </source>
</reference>
<dbReference type="EMBL" id="BMCT01000001">
    <property type="protein sequence ID" value="GGF52765.1"/>
    <property type="molecule type" value="Genomic_DNA"/>
</dbReference>
<proteinExistence type="predicted"/>
<evidence type="ECO:0000313" key="2">
    <source>
        <dbReference type="EMBL" id="GGF52765.1"/>
    </source>
</evidence>
<evidence type="ECO:0000313" key="3">
    <source>
        <dbReference type="Proteomes" id="UP000606044"/>
    </source>
</evidence>
<sequence>MVMRKISRLASGLRGPRIGNPIVCPLCDADKARHKAKPQMGATAGKAMPGEGKLFPAPAWPGRAPGDGRALAGKSKPAVNPVGGARGREGKGG</sequence>
<accession>A0A917BNE0</accession>
<reference evidence="2" key="1">
    <citation type="journal article" date="2014" name="Int. J. Syst. Evol. Microbiol.">
        <title>Complete genome sequence of Corynebacterium casei LMG S-19264T (=DSM 44701T), isolated from a smear-ripened cheese.</title>
        <authorList>
            <consortium name="US DOE Joint Genome Institute (JGI-PGF)"/>
            <person name="Walter F."/>
            <person name="Albersmeier A."/>
            <person name="Kalinowski J."/>
            <person name="Ruckert C."/>
        </authorList>
    </citation>
    <scope>NUCLEOTIDE SEQUENCE</scope>
    <source>
        <strain evidence="2">CCM 7897</strain>
    </source>
</reference>
<gene>
    <name evidence="2" type="ORF">GCM10007301_10330</name>
</gene>
<keyword evidence="3" id="KW-1185">Reference proteome</keyword>